<organism evidence="9">
    <name type="scientific">freshwater metagenome</name>
    <dbReference type="NCBI Taxonomy" id="449393"/>
    <lineage>
        <taxon>unclassified sequences</taxon>
        <taxon>metagenomes</taxon>
        <taxon>ecological metagenomes</taxon>
    </lineage>
</organism>
<evidence type="ECO:0000259" key="8">
    <source>
        <dbReference type="PROSITE" id="PS50850"/>
    </source>
</evidence>
<dbReference type="GO" id="GO:0005886">
    <property type="term" value="C:plasma membrane"/>
    <property type="evidence" value="ECO:0007669"/>
    <property type="project" value="UniProtKB-SubCell"/>
</dbReference>
<feature type="transmembrane region" description="Helical" evidence="7">
    <location>
        <begin position="305"/>
        <end position="337"/>
    </location>
</feature>
<proteinExistence type="predicted"/>
<dbReference type="Gene3D" id="1.20.1250.20">
    <property type="entry name" value="MFS general substrate transporter like domains"/>
    <property type="match status" value="1"/>
</dbReference>
<gene>
    <name evidence="9" type="ORF">UFOPK2399_00947</name>
</gene>
<dbReference type="SUPFAM" id="SSF103473">
    <property type="entry name" value="MFS general substrate transporter"/>
    <property type="match status" value="1"/>
</dbReference>
<keyword evidence="5 7" id="KW-1133">Transmembrane helix</keyword>
<comment type="subcellular location">
    <subcellularLocation>
        <location evidence="1">Cell membrane</location>
        <topology evidence="1">Multi-pass membrane protein</topology>
    </subcellularLocation>
</comment>
<keyword evidence="4 7" id="KW-0812">Transmembrane</keyword>
<dbReference type="PANTHER" id="PTHR23513">
    <property type="entry name" value="INTEGRAL MEMBRANE EFFLUX PROTEIN-RELATED"/>
    <property type="match status" value="1"/>
</dbReference>
<dbReference type="EMBL" id="CAEZXP010000002">
    <property type="protein sequence ID" value="CAB4694770.1"/>
    <property type="molecule type" value="Genomic_DNA"/>
</dbReference>
<feature type="transmembrane region" description="Helical" evidence="7">
    <location>
        <begin position="65"/>
        <end position="87"/>
    </location>
</feature>
<evidence type="ECO:0000256" key="3">
    <source>
        <dbReference type="ARBA" id="ARBA00022475"/>
    </source>
</evidence>
<dbReference type="InterPro" id="IPR010290">
    <property type="entry name" value="TM_effector"/>
</dbReference>
<feature type="transmembrane region" description="Helical" evidence="7">
    <location>
        <begin position="392"/>
        <end position="416"/>
    </location>
</feature>
<accession>A0A6J6P5R2</accession>
<dbReference type="InterPro" id="IPR036259">
    <property type="entry name" value="MFS_trans_sf"/>
</dbReference>
<feature type="transmembrane region" description="Helical" evidence="7">
    <location>
        <begin position="271"/>
        <end position="293"/>
    </location>
</feature>
<feature type="transmembrane region" description="Helical" evidence="7">
    <location>
        <begin position="236"/>
        <end position="259"/>
    </location>
</feature>
<keyword evidence="3" id="KW-1003">Cell membrane</keyword>
<sequence length="423" mass="44166">MADPIFDVPRDSPEPVAPPSRETARALLRRGQFRTIFAAASVSELGDALQYIALMWFALEQAGPLGVVAVRLADSLPAFFFGLHGGLAADRWSRKRLMISADAARTIILIPVAVAGLSGSLPIWGLIVAAFLLEAANSYFIPAYGATVPAVVEKQNSQAAMALLSSTTQAISIGGWAVAAALLTFMPVSVFFGVNAATFALSGLILTRLREPQRAPLEDGSVHVREGISVLLPRRALMTAVVVFAIAMTITTGSWIAGIPTISRDSLHEGASGFSLLMIGFAVGSIAVGAFLTRVHVRRKARASVLAWALYLPAYGLIAIAGSLPLAIVGAFFSGLGESSSWVLLNSAAQEEIPDAVLGRVLGVISLVHRGAHATGLLFVSPLFAVFSARPIFLVSALVLPVIAVVSAAITTRLAATALAKPA</sequence>
<feature type="domain" description="Major facilitator superfamily (MFS) profile" evidence="8">
    <location>
        <begin position="228"/>
        <end position="423"/>
    </location>
</feature>
<protein>
    <submittedName>
        <fullName evidence="9">Unannotated protein</fullName>
    </submittedName>
</protein>
<dbReference type="AlphaFoldDB" id="A0A6J6P5R2"/>
<evidence type="ECO:0000256" key="2">
    <source>
        <dbReference type="ARBA" id="ARBA00022448"/>
    </source>
</evidence>
<dbReference type="CDD" id="cd06173">
    <property type="entry name" value="MFS_MefA_like"/>
    <property type="match status" value="1"/>
</dbReference>
<dbReference type="Pfam" id="PF05977">
    <property type="entry name" value="MFS_3"/>
    <property type="match status" value="1"/>
</dbReference>
<evidence type="ECO:0000256" key="1">
    <source>
        <dbReference type="ARBA" id="ARBA00004651"/>
    </source>
</evidence>
<keyword evidence="2" id="KW-0813">Transport</keyword>
<evidence type="ECO:0000256" key="4">
    <source>
        <dbReference type="ARBA" id="ARBA00022692"/>
    </source>
</evidence>
<dbReference type="PANTHER" id="PTHR23513:SF11">
    <property type="entry name" value="STAPHYLOFERRIN A TRANSPORTER"/>
    <property type="match status" value="1"/>
</dbReference>
<reference evidence="9" key="1">
    <citation type="submission" date="2020-05" db="EMBL/GenBank/DDBJ databases">
        <authorList>
            <person name="Chiriac C."/>
            <person name="Salcher M."/>
            <person name="Ghai R."/>
            <person name="Kavagutti S V."/>
        </authorList>
    </citation>
    <scope>NUCLEOTIDE SEQUENCE</scope>
</reference>
<feature type="transmembrane region" description="Helical" evidence="7">
    <location>
        <begin position="35"/>
        <end position="59"/>
    </location>
</feature>
<evidence type="ECO:0000256" key="6">
    <source>
        <dbReference type="ARBA" id="ARBA00023136"/>
    </source>
</evidence>
<feature type="transmembrane region" description="Helical" evidence="7">
    <location>
        <begin position="108"/>
        <end position="133"/>
    </location>
</feature>
<name>A0A6J6P5R2_9ZZZZ</name>
<keyword evidence="6 7" id="KW-0472">Membrane</keyword>
<dbReference type="GO" id="GO:0022857">
    <property type="term" value="F:transmembrane transporter activity"/>
    <property type="evidence" value="ECO:0007669"/>
    <property type="project" value="InterPro"/>
</dbReference>
<feature type="transmembrane region" description="Helical" evidence="7">
    <location>
        <begin position="173"/>
        <end position="206"/>
    </location>
</feature>
<dbReference type="PROSITE" id="PS50850">
    <property type="entry name" value="MFS"/>
    <property type="match status" value="1"/>
</dbReference>
<evidence type="ECO:0000256" key="7">
    <source>
        <dbReference type="SAM" id="Phobius"/>
    </source>
</evidence>
<evidence type="ECO:0000313" key="9">
    <source>
        <dbReference type="EMBL" id="CAB4694770.1"/>
    </source>
</evidence>
<evidence type="ECO:0000256" key="5">
    <source>
        <dbReference type="ARBA" id="ARBA00022989"/>
    </source>
</evidence>
<dbReference type="InterPro" id="IPR020846">
    <property type="entry name" value="MFS_dom"/>
</dbReference>